<accession>A0ABT1C5P5</accession>
<keyword evidence="1" id="KW-0472">Membrane</keyword>
<dbReference type="Proteomes" id="UP001205906">
    <property type="component" value="Unassembled WGS sequence"/>
</dbReference>
<evidence type="ECO:0000256" key="1">
    <source>
        <dbReference type="SAM" id="Phobius"/>
    </source>
</evidence>
<reference evidence="2 3" key="1">
    <citation type="submission" date="2022-06" db="EMBL/GenBank/DDBJ databases">
        <title>Mesorhizobium sp. strain RP14 Genome sequencing and assembly.</title>
        <authorList>
            <person name="Kim I."/>
        </authorList>
    </citation>
    <scope>NUCLEOTIDE SEQUENCE [LARGE SCALE GENOMIC DNA]</scope>
    <source>
        <strain evidence="3">RP14(2022)</strain>
    </source>
</reference>
<protein>
    <submittedName>
        <fullName evidence="2">Uncharacterized protein</fullName>
    </submittedName>
</protein>
<keyword evidence="1" id="KW-1133">Transmembrane helix</keyword>
<comment type="caution">
    <text evidence="2">The sequence shown here is derived from an EMBL/GenBank/DDBJ whole genome shotgun (WGS) entry which is preliminary data.</text>
</comment>
<keyword evidence="3" id="KW-1185">Reference proteome</keyword>
<feature type="transmembrane region" description="Helical" evidence="1">
    <location>
        <begin position="132"/>
        <end position="155"/>
    </location>
</feature>
<proteinExistence type="predicted"/>
<evidence type="ECO:0000313" key="2">
    <source>
        <dbReference type="EMBL" id="MCO6050162.1"/>
    </source>
</evidence>
<keyword evidence="1" id="KW-0812">Transmembrane</keyword>
<dbReference type="RefSeq" id="WP_252818567.1">
    <property type="nucleotide sequence ID" value="NZ_JAMXQS010000005.1"/>
</dbReference>
<gene>
    <name evidence="2" type="ORF">NGM99_10210</name>
</gene>
<sequence>MFNSLSGMMPNFQMRNIFLTVSEYGEFFHLLGFAETMADEFGVHPVFVFKFDYGALVAHSQIVEARSFSWVSERNSQLLFDMSEFDADHDDYIPSSISAGSLTTLGEHIPPTEGKRYGIFYAVYVACQTLKVLINFISLLLLPLIPLLYVMLHVFRSTNLERRKRGARIFFNPRHSIKRRLRRIEFFFRRFNPVLVISGQDYPLSVTTLVAKVAAERGIETAILPFSMTPTTKEVAESFAALGINRVKSPFTRRFLQATARQWLHRYRGRTYMRLSLTDILTSELHGLTPPQPWTPNSGRGIVFASSRQSLDYCLSAGIPADKLRLTGALWDDKLAGRETSWQSRRARLVREIQLSQTTWQLMQNRNGQRSGKFDPDALVKDDKKLIIFSWPPNQWPRNATGFATYNDFNRSLVDMLGSLKYARYANIVISLHPTLVGTDYANEIRQAGLIVTDADLIDVIDCADIFVATVSSTLMWSLRCGTPCVNFDPYRYQYREFREAGMLEAATVRQLRQILLSLLTEEATFHDIKERMLASRDYWTMRDGHSRERIIAEIKALMHVGSQRQRLSLNGASPSWEKESAVSTSAALMVQGFNPSAENKEGL</sequence>
<evidence type="ECO:0000313" key="3">
    <source>
        <dbReference type="Proteomes" id="UP001205906"/>
    </source>
</evidence>
<organism evidence="2 3">
    <name type="scientific">Mesorhizobium liriopis</name>
    <dbReference type="NCBI Taxonomy" id="2953882"/>
    <lineage>
        <taxon>Bacteria</taxon>
        <taxon>Pseudomonadati</taxon>
        <taxon>Pseudomonadota</taxon>
        <taxon>Alphaproteobacteria</taxon>
        <taxon>Hyphomicrobiales</taxon>
        <taxon>Phyllobacteriaceae</taxon>
        <taxon>Mesorhizobium</taxon>
    </lineage>
</organism>
<name>A0ABT1C5P5_9HYPH</name>
<dbReference type="SUPFAM" id="SSF53756">
    <property type="entry name" value="UDP-Glycosyltransferase/glycogen phosphorylase"/>
    <property type="match status" value="1"/>
</dbReference>
<dbReference type="EMBL" id="JAMXQS010000005">
    <property type="protein sequence ID" value="MCO6050162.1"/>
    <property type="molecule type" value="Genomic_DNA"/>
</dbReference>